<evidence type="ECO:0000259" key="8">
    <source>
        <dbReference type="Pfam" id="PF01625"/>
    </source>
</evidence>
<dbReference type="GO" id="GO:0034599">
    <property type="term" value="P:cellular response to oxidative stress"/>
    <property type="evidence" value="ECO:0007669"/>
    <property type="project" value="UniProtKB-ARBA"/>
</dbReference>
<name>A0A1E5R2P9_9ASCO</name>
<keyword evidence="3" id="KW-0560">Oxidoreductase</keyword>
<gene>
    <name evidence="9" type="ORF">AWRI3579_g4348</name>
</gene>
<comment type="catalytic activity">
    <reaction evidence="6">
        <text>L-methionyl-[protein] + [thioredoxin]-disulfide + H2O = L-methionyl-(S)-S-oxide-[protein] + [thioredoxin]-dithiol</text>
        <dbReference type="Rhea" id="RHEA:14217"/>
        <dbReference type="Rhea" id="RHEA-COMP:10698"/>
        <dbReference type="Rhea" id="RHEA-COMP:10700"/>
        <dbReference type="Rhea" id="RHEA-COMP:12313"/>
        <dbReference type="Rhea" id="RHEA-COMP:12315"/>
        <dbReference type="ChEBI" id="CHEBI:15377"/>
        <dbReference type="ChEBI" id="CHEBI:16044"/>
        <dbReference type="ChEBI" id="CHEBI:29950"/>
        <dbReference type="ChEBI" id="CHEBI:44120"/>
        <dbReference type="ChEBI" id="CHEBI:50058"/>
        <dbReference type="EC" id="1.8.4.11"/>
    </reaction>
</comment>
<dbReference type="PANTHER" id="PTHR42799:SF2">
    <property type="entry name" value="MITOCHONDRIAL PEPTIDE METHIONINE SULFOXIDE REDUCTASE"/>
    <property type="match status" value="1"/>
</dbReference>
<comment type="caution">
    <text evidence="9">The sequence shown here is derived from an EMBL/GenBank/DDBJ whole genome shotgun (WGS) entry which is preliminary data.</text>
</comment>
<dbReference type="STRING" id="56408.A0A1E5R2P9"/>
<evidence type="ECO:0000256" key="3">
    <source>
        <dbReference type="ARBA" id="ARBA00023002"/>
    </source>
</evidence>
<evidence type="ECO:0000256" key="2">
    <source>
        <dbReference type="ARBA" id="ARBA00012502"/>
    </source>
</evidence>
<dbReference type="SUPFAM" id="SSF55068">
    <property type="entry name" value="Peptide methionine sulfoxide reductase"/>
    <property type="match status" value="1"/>
</dbReference>
<feature type="domain" description="Peptide methionine sulphoxide reductase MsrA" evidence="8">
    <location>
        <begin position="19"/>
        <end position="175"/>
    </location>
</feature>
<comment type="catalytic activity">
    <reaction evidence="7">
        <text>[thioredoxin]-disulfide + L-methionine + H2O = L-methionine (S)-S-oxide + [thioredoxin]-dithiol</text>
        <dbReference type="Rhea" id="RHEA:19993"/>
        <dbReference type="Rhea" id="RHEA-COMP:10698"/>
        <dbReference type="Rhea" id="RHEA-COMP:10700"/>
        <dbReference type="ChEBI" id="CHEBI:15377"/>
        <dbReference type="ChEBI" id="CHEBI:29950"/>
        <dbReference type="ChEBI" id="CHEBI:50058"/>
        <dbReference type="ChEBI" id="CHEBI:57844"/>
        <dbReference type="ChEBI" id="CHEBI:58772"/>
        <dbReference type="EC" id="1.8.4.11"/>
    </reaction>
</comment>
<dbReference type="OrthoDB" id="77405at2759"/>
<evidence type="ECO:0000256" key="5">
    <source>
        <dbReference type="ARBA" id="ARBA00030643"/>
    </source>
</evidence>
<proteinExistence type="inferred from homology"/>
<dbReference type="EMBL" id="LPNM01000011">
    <property type="protein sequence ID" value="OEJ81160.1"/>
    <property type="molecule type" value="Genomic_DNA"/>
</dbReference>
<dbReference type="FunCoup" id="A0A1E5R2P9">
    <property type="interactions" value="563"/>
</dbReference>
<evidence type="ECO:0000256" key="1">
    <source>
        <dbReference type="ARBA" id="ARBA00005591"/>
    </source>
</evidence>
<reference evidence="10" key="1">
    <citation type="journal article" date="2016" name="Genome Announc.">
        <title>Genome sequences of three species of Hanseniaspora isolated from spontaneous wine fermentations.</title>
        <authorList>
            <person name="Sternes P.R."/>
            <person name="Lee D."/>
            <person name="Kutyna D.R."/>
            <person name="Borneman A.R."/>
        </authorList>
    </citation>
    <scope>NUCLEOTIDE SEQUENCE [LARGE SCALE GENOMIC DNA]</scope>
    <source>
        <strain evidence="10">AWRI3579</strain>
    </source>
</reference>
<dbReference type="PANTHER" id="PTHR42799">
    <property type="entry name" value="MITOCHONDRIAL PEPTIDE METHIONINE SULFOXIDE REDUCTASE"/>
    <property type="match status" value="1"/>
</dbReference>
<dbReference type="InterPro" id="IPR050162">
    <property type="entry name" value="MsrA_MetSO_reductase"/>
</dbReference>
<organism evidence="9 10">
    <name type="scientific">Hanseniaspora osmophila</name>
    <dbReference type="NCBI Taxonomy" id="56408"/>
    <lineage>
        <taxon>Eukaryota</taxon>
        <taxon>Fungi</taxon>
        <taxon>Dikarya</taxon>
        <taxon>Ascomycota</taxon>
        <taxon>Saccharomycotina</taxon>
        <taxon>Saccharomycetes</taxon>
        <taxon>Saccharomycodales</taxon>
        <taxon>Saccharomycodaceae</taxon>
        <taxon>Hanseniaspora</taxon>
    </lineage>
</organism>
<accession>A0A1E5R2P9</accession>
<dbReference type="AlphaFoldDB" id="A0A1E5R2P9"/>
<dbReference type="FunFam" id="3.30.1060.10:FF:000006">
    <property type="entry name" value="Peptide methionine sulfoxide reductase"/>
    <property type="match status" value="1"/>
</dbReference>
<dbReference type="InterPro" id="IPR002569">
    <property type="entry name" value="Met_Sox_Rdtase_MsrA_dom"/>
</dbReference>
<dbReference type="InterPro" id="IPR036509">
    <property type="entry name" value="Met_Sox_Rdtase_MsrA_sf"/>
</dbReference>
<sequence>MSTTVSRTIKYNSANNKLVTVAAGCFWGVDHLYRKHFGDRIVDCTVGFANGSEDKKDTDDSISYKTVCSGTTDFAEALQISYDPQAVSFKELIDFFFRMHDPTTTNSQGPDVGTQYRSGIFTHSDEDLKEALKLKEEWQPKWKNKIVTEVEPIKNYYDADEFHQKYLFKNPEGYACPAHYVRNF</sequence>
<evidence type="ECO:0000256" key="7">
    <source>
        <dbReference type="ARBA" id="ARBA00048782"/>
    </source>
</evidence>
<dbReference type="InParanoid" id="A0A1E5R2P9"/>
<evidence type="ECO:0000313" key="9">
    <source>
        <dbReference type="EMBL" id="OEJ81160.1"/>
    </source>
</evidence>
<keyword evidence="10" id="KW-1185">Reference proteome</keyword>
<dbReference type="Gene3D" id="3.30.1060.10">
    <property type="entry name" value="Peptide methionine sulphoxide reductase MsrA"/>
    <property type="match status" value="1"/>
</dbReference>
<dbReference type="Pfam" id="PF01625">
    <property type="entry name" value="PMSR"/>
    <property type="match status" value="1"/>
</dbReference>
<evidence type="ECO:0000256" key="4">
    <source>
        <dbReference type="ARBA" id="ARBA00030273"/>
    </source>
</evidence>
<dbReference type="GO" id="GO:0008113">
    <property type="term" value="F:peptide-methionine (S)-S-oxide reductase activity"/>
    <property type="evidence" value="ECO:0007669"/>
    <property type="project" value="UniProtKB-EC"/>
</dbReference>
<dbReference type="Proteomes" id="UP000095728">
    <property type="component" value="Unassembled WGS sequence"/>
</dbReference>
<protein>
    <recommendedName>
        <fullName evidence="2">peptide-methionine (S)-S-oxide reductase</fullName>
        <ecNumber evidence="2">1.8.4.11</ecNumber>
    </recommendedName>
    <alternativeName>
        <fullName evidence="5">Peptide-methionine (S)-S-oxide reductase</fullName>
    </alternativeName>
    <alternativeName>
        <fullName evidence="4">Protein-methionine-S-oxide reductase</fullName>
    </alternativeName>
</protein>
<dbReference type="GO" id="GO:0005737">
    <property type="term" value="C:cytoplasm"/>
    <property type="evidence" value="ECO:0007669"/>
    <property type="project" value="TreeGrafter"/>
</dbReference>
<dbReference type="HAMAP" id="MF_01401">
    <property type="entry name" value="MsrA"/>
    <property type="match status" value="1"/>
</dbReference>
<dbReference type="NCBIfam" id="TIGR00401">
    <property type="entry name" value="msrA"/>
    <property type="match status" value="1"/>
</dbReference>
<evidence type="ECO:0000256" key="6">
    <source>
        <dbReference type="ARBA" id="ARBA00047806"/>
    </source>
</evidence>
<evidence type="ECO:0000313" key="10">
    <source>
        <dbReference type="Proteomes" id="UP000095728"/>
    </source>
</evidence>
<comment type="similarity">
    <text evidence="1">Belongs to the MsrA Met sulfoxide reductase family.</text>
</comment>
<dbReference type="EC" id="1.8.4.11" evidence="2"/>